<gene>
    <name evidence="2" type="ORF">ABK249_26425</name>
</gene>
<sequence>MLLPTQQTYGLAATNAMQSMLDSIEEQRKEEEAERSGKERDPVTEARVSASEEAKRAREKITSALFGTNRTDPNELKIDLIDRLAKKLGLDTDEARSNYRLGEALEDLLKPMDLSQISKLEEDLGLKDIGISIKTLLAAIQNPYGDDNQRLMDAFTKKANGGKLGAEVDRVVQRLEDVADPKTLEELKLGPQGYDPTRVEDEETRAERLEDIEAAEAGKKLEDVQKVQDVIEKTNKNDGADVGGDGKTDAASVDTQTLLSVFAAAAEQVALSDSSEPGGDTPAVDEATSAEDQNQTSKILVAGEAPASEFTADAVETLLEGQAVEATTVGGILPVRVDEIGIYELLKKKLAA</sequence>
<organism evidence="2 3">
    <name type="scientific">Neorhizobium phenanthreniclasticum</name>
    <dbReference type="NCBI Taxonomy" id="3157917"/>
    <lineage>
        <taxon>Bacteria</taxon>
        <taxon>Pseudomonadati</taxon>
        <taxon>Pseudomonadota</taxon>
        <taxon>Alphaproteobacteria</taxon>
        <taxon>Hyphomicrobiales</taxon>
        <taxon>Rhizobiaceae</taxon>
        <taxon>Rhizobium/Agrobacterium group</taxon>
        <taxon>Neorhizobium</taxon>
    </lineage>
</organism>
<evidence type="ECO:0000256" key="1">
    <source>
        <dbReference type="SAM" id="MobiDB-lite"/>
    </source>
</evidence>
<accession>A0ABV0M9A9</accession>
<evidence type="ECO:0000313" key="3">
    <source>
        <dbReference type="Proteomes" id="UP001496627"/>
    </source>
</evidence>
<reference evidence="2 3" key="1">
    <citation type="submission" date="2024-05" db="EMBL/GenBank/DDBJ databases">
        <title>Neorhizobium sp. Rsf11, a plant growth promoting and heavy metal resistant PAH-degrader.</title>
        <authorList>
            <person name="Golubev S.N."/>
            <person name="Muratova A.Y."/>
            <person name="Markelova M.I."/>
        </authorList>
    </citation>
    <scope>NUCLEOTIDE SEQUENCE [LARGE SCALE GENOMIC DNA]</scope>
    <source>
        <strain evidence="2 3">Rsf11</strain>
    </source>
</reference>
<protein>
    <submittedName>
        <fullName evidence="2">Uncharacterized protein</fullName>
    </submittedName>
</protein>
<dbReference type="RefSeq" id="WP_348864508.1">
    <property type="nucleotide sequence ID" value="NZ_JBEAAL010000027.1"/>
</dbReference>
<feature type="region of interest" description="Disordered" evidence="1">
    <location>
        <begin position="271"/>
        <end position="294"/>
    </location>
</feature>
<feature type="region of interest" description="Disordered" evidence="1">
    <location>
        <begin position="20"/>
        <end position="55"/>
    </location>
</feature>
<dbReference type="EMBL" id="JBEAAL010000027">
    <property type="protein sequence ID" value="MEQ1408473.1"/>
    <property type="molecule type" value="Genomic_DNA"/>
</dbReference>
<dbReference type="Proteomes" id="UP001496627">
    <property type="component" value="Unassembled WGS sequence"/>
</dbReference>
<feature type="compositionally biased region" description="Basic and acidic residues" evidence="1">
    <location>
        <begin position="25"/>
        <end position="55"/>
    </location>
</feature>
<name>A0ABV0M9A9_9HYPH</name>
<comment type="caution">
    <text evidence="2">The sequence shown here is derived from an EMBL/GenBank/DDBJ whole genome shotgun (WGS) entry which is preliminary data.</text>
</comment>
<proteinExistence type="predicted"/>
<evidence type="ECO:0000313" key="2">
    <source>
        <dbReference type="EMBL" id="MEQ1408473.1"/>
    </source>
</evidence>
<keyword evidence="3" id="KW-1185">Reference proteome</keyword>